<dbReference type="PANTHER" id="PTHR22789">
    <property type="entry name" value="FUCULOSE PHOSPHATE ALDOLASE"/>
    <property type="match status" value="1"/>
</dbReference>
<dbReference type="GO" id="GO:0016832">
    <property type="term" value="F:aldehyde-lyase activity"/>
    <property type="evidence" value="ECO:0007669"/>
    <property type="project" value="TreeGrafter"/>
</dbReference>
<dbReference type="InterPro" id="IPR050197">
    <property type="entry name" value="Aldolase_class_II_sugar_metab"/>
</dbReference>
<organism evidence="4 5">
    <name type="scientific">Diplocloster agilis</name>
    <dbReference type="NCBI Taxonomy" id="2850323"/>
    <lineage>
        <taxon>Bacteria</taxon>
        <taxon>Bacillati</taxon>
        <taxon>Bacillota</taxon>
        <taxon>Clostridia</taxon>
        <taxon>Lachnospirales</taxon>
        <taxon>Lachnospiraceae</taxon>
        <taxon>Diplocloster</taxon>
    </lineage>
</organism>
<feature type="domain" description="Class II aldolase/adducin N-terminal" evidence="3">
    <location>
        <begin position="11"/>
        <end position="196"/>
    </location>
</feature>
<evidence type="ECO:0000313" key="5">
    <source>
        <dbReference type="Proteomes" id="UP000712157"/>
    </source>
</evidence>
<dbReference type="InterPro" id="IPR001303">
    <property type="entry name" value="Aldolase_II/adducin_N"/>
</dbReference>
<dbReference type="GO" id="GO:0019323">
    <property type="term" value="P:pentose catabolic process"/>
    <property type="evidence" value="ECO:0007669"/>
    <property type="project" value="TreeGrafter"/>
</dbReference>
<dbReference type="InterPro" id="IPR036409">
    <property type="entry name" value="Aldolase_II/adducin_N_sf"/>
</dbReference>
<evidence type="ECO:0000256" key="2">
    <source>
        <dbReference type="ARBA" id="ARBA00023239"/>
    </source>
</evidence>
<sequence>MEHLSYMEQREQMAKVAHYMWDRRLTNAAGGNFAVLAEENRVLISPSLMSERHFCEMRPEDFLLIDYDMNVLEGTGKLSREGYMHVLLLKNFKNIGATIHAHPQYCMAFVAQSKPIPNITEATMKRGPVECIPYTQAYTTNLHEEVYRYFDARRELAEKYPIGAIMPLHGVVVSGSDLFMAYSMLERIEADAMCNIFRDQVNSCECVNGVKG</sequence>
<dbReference type="PANTHER" id="PTHR22789:SF0">
    <property type="entry name" value="3-OXO-TETRONATE 4-PHOSPHATE DECARBOXYLASE-RELATED"/>
    <property type="match status" value="1"/>
</dbReference>
<dbReference type="AlphaFoldDB" id="A0A949K631"/>
<dbReference type="SUPFAM" id="SSF53639">
    <property type="entry name" value="AraD/HMP-PK domain-like"/>
    <property type="match status" value="1"/>
</dbReference>
<dbReference type="Gene3D" id="3.40.225.10">
    <property type="entry name" value="Class II aldolase/adducin N-terminal domain"/>
    <property type="match status" value="1"/>
</dbReference>
<dbReference type="SMART" id="SM01007">
    <property type="entry name" value="Aldolase_II"/>
    <property type="match status" value="1"/>
</dbReference>
<dbReference type="GO" id="GO:0046872">
    <property type="term" value="F:metal ion binding"/>
    <property type="evidence" value="ECO:0007669"/>
    <property type="project" value="UniProtKB-KW"/>
</dbReference>
<proteinExistence type="predicted"/>
<dbReference type="EMBL" id="JAHQCW010000012">
    <property type="protein sequence ID" value="MBU9736648.1"/>
    <property type="molecule type" value="Genomic_DNA"/>
</dbReference>
<dbReference type="Proteomes" id="UP000712157">
    <property type="component" value="Unassembled WGS sequence"/>
</dbReference>
<dbReference type="Pfam" id="PF00596">
    <property type="entry name" value="Aldolase_II"/>
    <property type="match status" value="1"/>
</dbReference>
<keyword evidence="2" id="KW-0456">Lyase</keyword>
<keyword evidence="5" id="KW-1185">Reference proteome</keyword>
<name>A0A949K631_9FIRM</name>
<reference evidence="4" key="1">
    <citation type="submission" date="2021-06" db="EMBL/GenBank/DDBJ databases">
        <title>Description of novel taxa of the family Lachnospiraceae.</title>
        <authorList>
            <person name="Chaplin A.V."/>
            <person name="Sokolova S.R."/>
            <person name="Pikina A.P."/>
            <person name="Korzhanova M."/>
            <person name="Belova V."/>
            <person name="Korostin D."/>
            <person name="Efimov B.A."/>
        </authorList>
    </citation>
    <scope>NUCLEOTIDE SEQUENCE</scope>
    <source>
        <strain evidence="4">ASD5720</strain>
    </source>
</reference>
<protein>
    <submittedName>
        <fullName evidence="4">Class II aldolase/adducin family protein</fullName>
    </submittedName>
</protein>
<gene>
    <name evidence="4" type="ORF">KTH89_08860</name>
</gene>
<comment type="caution">
    <text evidence="4">The sequence shown here is derived from an EMBL/GenBank/DDBJ whole genome shotgun (WGS) entry which is preliminary data.</text>
</comment>
<accession>A0A949K631</accession>
<keyword evidence="1" id="KW-0479">Metal-binding</keyword>
<dbReference type="GO" id="GO:0005829">
    <property type="term" value="C:cytosol"/>
    <property type="evidence" value="ECO:0007669"/>
    <property type="project" value="TreeGrafter"/>
</dbReference>
<evidence type="ECO:0000259" key="3">
    <source>
        <dbReference type="SMART" id="SM01007"/>
    </source>
</evidence>
<evidence type="ECO:0000256" key="1">
    <source>
        <dbReference type="ARBA" id="ARBA00022723"/>
    </source>
</evidence>
<evidence type="ECO:0000313" key="4">
    <source>
        <dbReference type="EMBL" id="MBU9736648.1"/>
    </source>
</evidence>